<accession>A0A8E2I8A2</accession>
<keyword evidence="3" id="KW-1185">Reference proteome</keyword>
<dbReference type="GO" id="GO:0006508">
    <property type="term" value="P:proteolysis"/>
    <property type="evidence" value="ECO:0007669"/>
    <property type="project" value="InterPro"/>
</dbReference>
<dbReference type="Pfam" id="PF00326">
    <property type="entry name" value="Peptidase_S9"/>
    <property type="match status" value="1"/>
</dbReference>
<evidence type="ECO:0000313" key="3">
    <source>
        <dbReference type="Proteomes" id="UP000189761"/>
    </source>
</evidence>
<protein>
    <submittedName>
        <fullName evidence="2">Esterase</fullName>
    </submittedName>
</protein>
<comment type="caution">
    <text evidence="2">The sequence shown here is derived from an EMBL/GenBank/DDBJ whole genome shotgun (WGS) entry which is preliminary data.</text>
</comment>
<sequence>MVIIEKQQIDSIPVLHLVKDTIKEQKLPFIIFIHGFESAKEHNLHYAYLLAEKGFRVVLPEAKYHGEREDNISQTERMFRFWDVIIQTIHELNTIKNFYVQAEQANEKSIGVVGTSMGGIITLGALTQYEWIRTAVSLMGSPNYVKFAKAQIEHFKEIGAHIPFSDVQLKEQYQALEPYDLSLQPYKLNDRPLMFWHGKKDKMVPYDPTFAFYNQVKDQYKGNPDTIYFLTDETAGHKVSREGLLETVKWFEKWLINS</sequence>
<dbReference type="SUPFAM" id="SSF53474">
    <property type="entry name" value="alpha/beta-Hydrolases"/>
    <property type="match status" value="1"/>
</dbReference>
<name>A0A8E2I8A2_9BACI</name>
<evidence type="ECO:0000313" key="2">
    <source>
        <dbReference type="EMBL" id="OOP68519.1"/>
    </source>
</evidence>
<dbReference type="Proteomes" id="UP000189761">
    <property type="component" value="Unassembled WGS sequence"/>
</dbReference>
<dbReference type="RefSeq" id="WP_058004791.1">
    <property type="nucleotide sequence ID" value="NZ_CP065424.1"/>
</dbReference>
<dbReference type="GO" id="GO:0008236">
    <property type="term" value="F:serine-type peptidase activity"/>
    <property type="evidence" value="ECO:0007669"/>
    <property type="project" value="InterPro"/>
</dbReference>
<proteinExistence type="predicted"/>
<feature type="domain" description="Peptidase S9 prolyl oligopeptidase catalytic" evidence="1">
    <location>
        <begin position="95"/>
        <end position="255"/>
    </location>
</feature>
<dbReference type="InterPro" id="IPR001375">
    <property type="entry name" value="Peptidase_S9_cat"/>
</dbReference>
<dbReference type="InterPro" id="IPR029058">
    <property type="entry name" value="AB_hydrolase_fold"/>
</dbReference>
<evidence type="ECO:0000259" key="1">
    <source>
        <dbReference type="Pfam" id="PF00326"/>
    </source>
</evidence>
<dbReference type="EMBL" id="MTLA01000104">
    <property type="protein sequence ID" value="OOP68519.1"/>
    <property type="molecule type" value="Genomic_DNA"/>
</dbReference>
<organism evidence="2 3">
    <name type="scientific">Heyndrickxia oleronia</name>
    <dbReference type="NCBI Taxonomy" id="38875"/>
    <lineage>
        <taxon>Bacteria</taxon>
        <taxon>Bacillati</taxon>
        <taxon>Bacillota</taxon>
        <taxon>Bacilli</taxon>
        <taxon>Bacillales</taxon>
        <taxon>Bacillaceae</taxon>
        <taxon>Heyndrickxia</taxon>
    </lineage>
</organism>
<reference evidence="2 3" key="1">
    <citation type="submission" date="2017-01" db="EMBL/GenBank/DDBJ databases">
        <title>Draft genome sequence of Bacillus oleronius.</title>
        <authorList>
            <person name="Allam M."/>
        </authorList>
    </citation>
    <scope>NUCLEOTIDE SEQUENCE [LARGE SCALE GENOMIC DNA]</scope>
    <source>
        <strain evidence="2 3">DSM 9356</strain>
    </source>
</reference>
<gene>
    <name evidence="2" type="ORF">BWZ43_09975</name>
</gene>
<dbReference type="PANTHER" id="PTHR47381">
    <property type="entry name" value="ALPHA/BETA-HYDROLASES SUPERFAMILY PROTEIN"/>
    <property type="match status" value="1"/>
</dbReference>
<dbReference type="AlphaFoldDB" id="A0A8E2I8A2"/>
<dbReference type="Gene3D" id="3.40.50.1820">
    <property type="entry name" value="alpha/beta hydrolase"/>
    <property type="match status" value="1"/>
</dbReference>
<dbReference type="PANTHER" id="PTHR47381:SF3">
    <property type="entry name" value="ALPHA_BETA-HYDROLASES SUPERFAMILY PROTEIN"/>
    <property type="match status" value="1"/>
</dbReference>